<keyword evidence="2" id="KW-0804">Transcription</keyword>
<dbReference type="GO" id="GO:0043565">
    <property type="term" value="F:sequence-specific DNA binding"/>
    <property type="evidence" value="ECO:0007669"/>
    <property type="project" value="InterPro"/>
</dbReference>
<dbReference type="PROSITE" id="PS01124">
    <property type="entry name" value="HTH_ARAC_FAMILY_2"/>
    <property type="match status" value="1"/>
</dbReference>
<dbReference type="AlphaFoldDB" id="A0A1M5KBK3"/>
<dbReference type="RefSeq" id="WP_072881056.1">
    <property type="nucleotide sequence ID" value="NZ_FQVT01000014.1"/>
</dbReference>
<dbReference type="EMBL" id="FQVT01000014">
    <property type="protein sequence ID" value="SHG50162.1"/>
    <property type="molecule type" value="Genomic_DNA"/>
</dbReference>
<dbReference type="InterPro" id="IPR053142">
    <property type="entry name" value="PchR_regulatory_protein"/>
</dbReference>
<name>A0A1M5KBK3_SALEC</name>
<feature type="domain" description="HTH araC/xylS-type" evidence="3">
    <location>
        <begin position="239"/>
        <end position="337"/>
    </location>
</feature>
<reference evidence="5" key="1">
    <citation type="submission" date="2016-11" db="EMBL/GenBank/DDBJ databases">
        <authorList>
            <person name="Varghese N."/>
            <person name="Submissions S."/>
        </authorList>
    </citation>
    <scope>NUCLEOTIDE SEQUENCE [LARGE SCALE GENOMIC DNA]</scope>
    <source>
        <strain evidence="5">DSM 24579</strain>
    </source>
</reference>
<keyword evidence="1" id="KW-0805">Transcription regulation</keyword>
<protein>
    <submittedName>
        <fullName evidence="4">AraC-type DNA-binding protein</fullName>
    </submittedName>
</protein>
<dbReference type="PANTHER" id="PTHR47893">
    <property type="entry name" value="REGULATORY PROTEIN PCHR"/>
    <property type="match status" value="1"/>
</dbReference>
<sequence>MNIIQSNSIPLDKVIMDISDSLNTKLIQECSEFTLEIPPEWGEGTIKAIDFQNGLGLIRYDCTFKEDLEIRFIVNDVHPLKFLYGLEGEFHHRFENEEELHKIKQYQNAIVASSGNNGHILYFKGNNKTAINSLEVTRFDFREQLKCELKTLEKTLSDLFNDVKAVKSFYFKGYYSLVIAHLFNKILDLGDGDFARRIFLEGIAYNMLGEEILHYQDSLKKDGDGTKGLLSRIEVKLIDEATLVIKNNLGDLGTIEDISKQVGLNANKLQDGFQKVYGKSVNGYVKQERLDLASYLLLNTDKQMGEIVEIIGLNSKSYFSKIFREAYGVSPLQFRKTNFTEKQQRIQKKYEK</sequence>
<dbReference type="Gene3D" id="1.10.10.60">
    <property type="entry name" value="Homeodomain-like"/>
    <property type="match status" value="1"/>
</dbReference>
<evidence type="ECO:0000256" key="1">
    <source>
        <dbReference type="ARBA" id="ARBA00023015"/>
    </source>
</evidence>
<dbReference type="InterPro" id="IPR018060">
    <property type="entry name" value="HTH_AraC"/>
</dbReference>
<dbReference type="GO" id="GO:0003700">
    <property type="term" value="F:DNA-binding transcription factor activity"/>
    <property type="evidence" value="ECO:0007669"/>
    <property type="project" value="InterPro"/>
</dbReference>
<proteinExistence type="predicted"/>
<dbReference type="InterPro" id="IPR009057">
    <property type="entry name" value="Homeodomain-like_sf"/>
</dbReference>
<dbReference type="SUPFAM" id="SSF46689">
    <property type="entry name" value="Homeodomain-like"/>
    <property type="match status" value="1"/>
</dbReference>
<organism evidence="4 5">
    <name type="scientific">Salegentibacter echinorum</name>
    <dbReference type="NCBI Taxonomy" id="1073325"/>
    <lineage>
        <taxon>Bacteria</taxon>
        <taxon>Pseudomonadati</taxon>
        <taxon>Bacteroidota</taxon>
        <taxon>Flavobacteriia</taxon>
        <taxon>Flavobacteriales</taxon>
        <taxon>Flavobacteriaceae</taxon>
        <taxon>Salegentibacter</taxon>
    </lineage>
</organism>
<evidence type="ECO:0000259" key="3">
    <source>
        <dbReference type="PROSITE" id="PS01124"/>
    </source>
</evidence>
<keyword evidence="5" id="KW-1185">Reference proteome</keyword>
<evidence type="ECO:0000313" key="5">
    <source>
        <dbReference type="Proteomes" id="UP000183945"/>
    </source>
</evidence>
<dbReference type="STRING" id="1073325.SAMN05444483_11413"/>
<dbReference type="OrthoDB" id="2666928at2"/>
<dbReference type="Pfam" id="PF12833">
    <property type="entry name" value="HTH_18"/>
    <property type="match status" value="1"/>
</dbReference>
<accession>A0A1M5KBK3</accession>
<dbReference type="SMART" id="SM00342">
    <property type="entry name" value="HTH_ARAC"/>
    <property type="match status" value="1"/>
</dbReference>
<dbReference type="PANTHER" id="PTHR47893:SF1">
    <property type="entry name" value="REGULATORY PROTEIN PCHR"/>
    <property type="match status" value="1"/>
</dbReference>
<gene>
    <name evidence="4" type="ORF">SAMN05444483_11413</name>
</gene>
<evidence type="ECO:0000256" key="2">
    <source>
        <dbReference type="ARBA" id="ARBA00023163"/>
    </source>
</evidence>
<dbReference type="Proteomes" id="UP000183945">
    <property type="component" value="Unassembled WGS sequence"/>
</dbReference>
<keyword evidence="4" id="KW-0238">DNA-binding</keyword>
<evidence type="ECO:0000313" key="4">
    <source>
        <dbReference type="EMBL" id="SHG50162.1"/>
    </source>
</evidence>